<dbReference type="Proteomes" id="UP000218432">
    <property type="component" value="Chromosome 3"/>
</dbReference>
<gene>
    <name evidence="1" type="ORF">BSFP_067070</name>
</gene>
<protein>
    <submittedName>
        <fullName evidence="1">Uncharacterized protein</fullName>
    </submittedName>
</protein>
<dbReference type="AlphaFoldDB" id="A0A1Y1BV17"/>
<reference evidence="1 2" key="1">
    <citation type="journal article" date="2017" name="Genome Announc.">
        <title>Complete Genome Sequence of Burkholderia stabilis FERMP-21014.</title>
        <authorList>
            <person name="Konishi K."/>
            <person name="Kumagai T."/>
            <person name="Sakasegawa S."/>
            <person name="Tamura T."/>
        </authorList>
    </citation>
    <scope>NUCLEOTIDE SEQUENCE [LARGE SCALE GENOMIC DNA]</scope>
    <source>
        <strain evidence="1 2">FERMP-21014</strain>
    </source>
</reference>
<sequence length="54" mass="5796">MAPERSITGSNGIRPVRAGCRARLAHGVLPRPCKTADDARAVRQYAATALFDDD</sequence>
<proteinExistence type="predicted"/>
<organism evidence="1 2">
    <name type="scientific">Burkholderia stabilis</name>
    <dbReference type="NCBI Taxonomy" id="95485"/>
    <lineage>
        <taxon>Bacteria</taxon>
        <taxon>Pseudomonadati</taxon>
        <taxon>Pseudomonadota</taxon>
        <taxon>Betaproteobacteria</taxon>
        <taxon>Burkholderiales</taxon>
        <taxon>Burkholderiaceae</taxon>
        <taxon>Burkholderia</taxon>
        <taxon>Burkholderia cepacia complex</taxon>
    </lineage>
</organism>
<evidence type="ECO:0000313" key="2">
    <source>
        <dbReference type="Proteomes" id="UP000218432"/>
    </source>
</evidence>
<accession>A0A1Y1BV17</accession>
<evidence type="ECO:0000313" key="1">
    <source>
        <dbReference type="EMBL" id="BAX63834.1"/>
    </source>
</evidence>
<name>A0A1Y1BV17_9BURK</name>
<dbReference type="EMBL" id="AP018113">
    <property type="protein sequence ID" value="BAX63834.1"/>
    <property type="molecule type" value="Genomic_DNA"/>
</dbReference>